<sequence>MPAKKRSPFAWIIIERFRQSAKVADFGYQQEDHAMQLAGLRAVDRAAKQLDLVCGPDGRLELVPLLDDPDLSVAVFAAGYLVKRMPERALAVLNDIEQRGHVEVRMTAGSILRRYKKGELDM</sequence>
<evidence type="ECO:0008006" key="3">
    <source>
        <dbReference type="Google" id="ProtNLM"/>
    </source>
</evidence>
<organism evidence="1 2">
    <name type="scientific">Methylocystis heyeri</name>
    <dbReference type="NCBI Taxonomy" id="391905"/>
    <lineage>
        <taxon>Bacteria</taxon>
        <taxon>Pseudomonadati</taxon>
        <taxon>Pseudomonadota</taxon>
        <taxon>Alphaproteobacteria</taxon>
        <taxon>Hyphomicrobiales</taxon>
        <taxon>Methylocystaceae</taxon>
        <taxon>Methylocystis</taxon>
    </lineage>
</organism>
<dbReference type="InterPro" id="IPR042236">
    <property type="entry name" value="PI3K_accessory_sf"/>
</dbReference>
<dbReference type="SUPFAM" id="SSF48371">
    <property type="entry name" value="ARM repeat"/>
    <property type="match status" value="1"/>
</dbReference>
<dbReference type="RefSeq" id="WP_136496802.1">
    <property type="nucleotide sequence ID" value="NZ_CP046052.1"/>
</dbReference>
<evidence type="ECO:0000313" key="2">
    <source>
        <dbReference type="Proteomes" id="UP000309061"/>
    </source>
</evidence>
<protein>
    <recommendedName>
        <fullName evidence="3">DUF2019 domain-containing protein</fullName>
    </recommendedName>
</protein>
<keyword evidence="2" id="KW-1185">Reference proteome</keyword>
<proteinExistence type="predicted"/>
<dbReference type="Gene3D" id="1.25.40.70">
    <property type="entry name" value="Phosphatidylinositol 3-kinase, accessory domain (PIK)"/>
    <property type="match status" value="1"/>
</dbReference>
<evidence type="ECO:0000313" key="1">
    <source>
        <dbReference type="EMBL" id="QGM46570.1"/>
    </source>
</evidence>
<reference evidence="1 2" key="1">
    <citation type="submission" date="2019-11" db="EMBL/GenBank/DDBJ databases">
        <title>The genome sequence of Methylocystis heyeri.</title>
        <authorList>
            <person name="Oshkin I.Y."/>
            <person name="Miroshnikov K."/>
            <person name="Dedysh S.N."/>
        </authorList>
    </citation>
    <scope>NUCLEOTIDE SEQUENCE [LARGE SCALE GENOMIC DNA]</scope>
    <source>
        <strain evidence="1 2">H2</strain>
    </source>
</reference>
<name>A0A6B8KJ44_9HYPH</name>
<accession>A0A6B8KJ44</accession>
<dbReference type="KEGG" id="mhey:H2LOC_013180"/>
<dbReference type="AlphaFoldDB" id="A0A6B8KJ44"/>
<dbReference type="OrthoDB" id="9864659at2"/>
<dbReference type="InterPro" id="IPR016024">
    <property type="entry name" value="ARM-type_fold"/>
</dbReference>
<dbReference type="EMBL" id="CP046052">
    <property type="protein sequence ID" value="QGM46570.1"/>
    <property type="molecule type" value="Genomic_DNA"/>
</dbReference>
<dbReference type="Proteomes" id="UP000309061">
    <property type="component" value="Chromosome"/>
</dbReference>
<gene>
    <name evidence="1" type="ORF">H2LOC_013180</name>
</gene>